<proteinExistence type="predicted"/>
<name>A0A8I1HSL4_9CORY</name>
<dbReference type="InterPro" id="IPR051082">
    <property type="entry name" value="Pentapeptide-BTB/POZ_domain"/>
</dbReference>
<organism evidence="1 2">
    <name type="scientific">Corynebacterium tuberculostearicum</name>
    <dbReference type="NCBI Taxonomy" id="38304"/>
    <lineage>
        <taxon>Bacteria</taxon>
        <taxon>Bacillati</taxon>
        <taxon>Actinomycetota</taxon>
        <taxon>Actinomycetes</taxon>
        <taxon>Mycobacteriales</taxon>
        <taxon>Corynebacteriaceae</taxon>
        <taxon>Corynebacterium</taxon>
    </lineage>
</organism>
<accession>A0A8I1HSL4</accession>
<dbReference type="AlphaFoldDB" id="A0A8I1HSL4"/>
<comment type="caution">
    <text evidence="1">The sequence shown here is derived from an EMBL/GenBank/DDBJ whole genome shotgun (WGS) entry which is preliminary data.</text>
</comment>
<dbReference type="EMBL" id="JAEHFL010000052">
    <property type="protein sequence ID" value="MBK3429176.1"/>
    <property type="molecule type" value="Genomic_DNA"/>
</dbReference>
<dbReference type="RefSeq" id="WP_179386264.1">
    <property type="nucleotide sequence ID" value="NZ_CP068156.1"/>
</dbReference>
<protein>
    <submittedName>
        <fullName evidence="1">Pentapeptide repeat-containing protein</fullName>
    </submittedName>
</protein>
<reference evidence="1 2" key="1">
    <citation type="submission" date="2020-12" db="EMBL/GenBank/DDBJ databases">
        <title>Draft genome sequence of the commensal strain Corynebacterium tuberculostearicum MFP09/CIP 102622 isolated from human skin.</title>
        <authorList>
            <person name="Boukerb A.M."/>
            <person name="Janvier X."/>
            <person name="Feuilloley M.G.J."/>
            <person name="Groboillot A."/>
        </authorList>
    </citation>
    <scope>NUCLEOTIDE SEQUENCE [LARGE SCALE GENOMIC DNA]</scope>
    <source>
        <strain evidence="1 2">CIP 102622</strain>
    </source>
</reference>
<keyword evidence="2" id="KW-1185">Reference proteome</keyword>
<sequence length="92" mass="9969">MSNYDLTDINLEGSICKGCSFRGSMVAWANLKSADFTDADFTNAILSESDLRGATLTRANFTNAYLVPVTASPRQFSECTGWDASNAILYSP</sequence>
<evidence type="ECO:0000313" key="1">
    <source>
        <dbReference type="EMBL" id="MBK3429176.1"/>
    </source>
</evidence>
<dbReference type="PANTHER" id="PTHR14136:SF17">
    <property type="entry name" value="BTB_POZ DOMAIN-CONTAINING PROTEIN KCTD9"/>
    <property type="match status" value="1"/>
</dbReference>
<dbReference type="SUPFAM" id="SSF141571">
    <property type="entry name" value="Pentapeptide repeat-like"/>
    <property type="match status" value="1"/>
</dbReference>
<evidence type="ECO:0000313" key="2">
    <source>
        <dbReference type="Proteomes" id="UP000603369"/>
    </source>
</evidence>
<dbReference type="GeneID" id="97007700"/>
<dbReference type="PANTHER" id="PTHR14136">
    <property type="entry name" value="BTB_POZ DOMAIN-CONTAINING PROTEIN KCTD9"/>
    <property type="match status" value="1"/>
</dbReference>
<dbReference type="InterPro" id="IPR001646">
    <property type="entry name" value="5peptide_repeat"/>
</dbReference>
<dbReference type="Pfam" id="PF00805">
    <property type="entry name" value="Pentapeptide"/>
    <property type="match status" value="1"/>
</dbReference>
<dbReference type="Gene3D" id="2.160.20.80">
    <property type="entry name" value="E3 ubiquitin-protein ligase SopA"/>
    <property type="match status" value="1"/>
</dbReference>
<dbReference type="Proteomes" id="UP000603369">
    <property type="component" value="Unassembled WGS sequence"/>
</dbReference>
<gene>
    <name evidence="1" type="ORF">JDP02_11825</name>
</gene>